<dbReference type="EMBL" id="MT141689">
    <property type="protein sequence ID" value="QJA69241.1"/>
    <property type="molecule type" value="Genomic_DNA"/>
</dbReference>
<reference evidence="2" key="1">
    <citation type="submission" date="2020-03" db="EMBL/GenBank/DDBJ databases">
        <title>The deep terrestrial virosphere.</title>
        <authorList>
            <person name="Holmfeldt K."/>
            <person name="Nilsson E."/>
            <person name="Simone D."/>
            <person name="Lopez-Fernandez M."/>
            <person name="Wu X."/>
            <person name="de Brujin I."/>
            <person name="Lundin D."/>
            <person name="Andersson A."/>
            <person name="Bertilsson S."/>
            <person name="Dopson M."/>
        </authorList>
    </citation>
    <scope>NUCLEOTIDE SEQUENCE</scope>
    <source>
        <strain evidence="1">MM415A04854</strain>
        <strain evidence="2">MM415B05430</strain>
    </source>
</reference>
<organism evidence="2">
    <name type="scientific">viral metagenome</name>
    <dbReference type="NCBI Taxonomy" id="1070528"/>
    <lineage>
        <taxon>unclassified sequences</taxon>
        <taxon>metagenomes</taxon>
        <taxon>organismal metagenomes</taxon>
    </lineage>
</organism>
<evidence type="ECO:0000313" key="2">
    <source>
        <dbReference type="EMBL" id="QJA95361.1"/>
    </source>
</evidence>
<sequence length="54" mass="6211">MSKDGDKLIILANQINLNELVKKKQDAAKLLRLELWRMGKIIADRVEKDKGFMA</sequence>
<protein>
    <submittedName>
        <fullName evidence="2">Uncharacterized protein</fullName>
    </submittedName>
</protein>
<name>A0A6M3LQR9_9ZZZZ</name>
<dbReference type="EMBL" id="MT143308">
    <property type="protein sequence ID" value="QJA95361.1"/>
    <property type="molecule type" value="Genomic_DNA"/>
</dbReference>
<proteinExistence type="predicted"/>
<gene>
    <name evidence="1" type="ORF">MM415A04854_0004</name>
    <name evidence="2" type="ORF">MM415B05430_0006</name>
</gene>
<accession>A0A6M3LQR9</accession>
<dbReference type="AlphaFoldDB" id="A0A6M3LQR9"/>
<evidence type="ECO:0000313" key="1">
    <source>
        <dbReference type="EMBL" id="QJA69241.1"/>
    </source>
</evidence>